<accession>A0A7J6WN70</accession>
<dbReference type="EMBL" id="JABWDY010013307">
    <property type="protein sequence ID" value="KAF5198377.1"/>
    <property type="molecule type" value="Genomic_DNA"/>
</dbReference>
<name>A0A7J6WN70_THATH</name>
<dbReference type="AlphaFoldDB" id="A0A7J6WN70"/>
<evidence type="ECO:0000313" key="2">
    <source>
        <dbReference type="Proteomes" id="UP000554482"/>
    </source>
</evidence>
<proteinExistence type="predicted"/>
<gene>
    <name evidence="1" type="ORF">FRX31_012038</name>
</gene>
<protein>
    <submittedName>
        <fullName evidence="1">Uncharacterized protein</fullName>
    </submittedName>
</protein>
<sequence length="65" mass="7064">MLLGNEYALVYSWASSVFRVSNGYLSSPNQAMAPTGQLVIEVMGVPCWGKEFLGALVYNDGAFGW</sequence>
<dbReference type="Proteomes" id="UP000554482">
    <property type="component" value="Unassembled WGS sequence"/>
</dbReference>
<reference evidence="1 2" key="1">
    <citation type="submission" date="2020-06" db="EMBL/GenBank/DDBJ databases">
        <title>Transcriptomic and genomic resources for Thalictrum thalictroides and T. hernandezii: Facilitating candidate gene discovery in an emerging model plant lineage.</title>
        <authorList>
            <person name="Arias T."/>
            <person name="Riano-Pachon D.M."/>
            <person name="Di Stilio V.S."/>
        </authorList>
    </citation>
    <scope>NUCLEOTIDE SEQUENCE [LARGE SCALE GENOMIC DNA]</scope>
    <source>
        <strain evidence="2">cv. WT478/WT964</strain>
        <tissue evidence="1">Leaves</tissue>
    </source>
</reference>
<keyword evidence="2" id="KW-1185">Reference proteome</keyword>
<evidence type="ECO:0000313" key="1">
    <source>
        <dbReference type="EMBL" id="KAF5198377.1"/>
    </source>
</evidence>
<comment type="caution">
    <text evidence="1">The sequence shown here is derived from an EMBL/GenBank/DDBJ whole genome shotgun (WGS) entry which is preliminary data.</text>
</comment>
<organism evidence="1 2">
    <name type="scientific">Thalictrum thalictroides</name>
    <name type="common">Rue-anemone</name>
    <name type="synonym">Anemone thalictroides</name>
    <dbReference type="NCBI Taxonomy" id="46969"/>
    <lineage>
        <taxon>Eukaryota</taxon>
        <taxon>Viridiplantae</taxon>
        <taxon>Streptophyta</taxon>
        <taxon>Embryophyta</taxon>
        <taxon>Tracheophyta</taxon>
        <taxon>Spermatophyta</taxon>
        <taxon>Magnoliopsida</taxon>
        <taxon>Ranunculales</taxon>
        <taxon>Ranunculaceae</taxon>
        <taxon>Thalictroideae</taxon>
        <taxon>Thalictrum</taxon>
    </lineage>
</organism>